<keyword evidence="3 6" id="KW-0812">Transmembrane</keyword>
<feature type="transmembrane region" description="Helical" evidence="6">
    <location>
        <begin position="345"/>
        <end position="365"/>
    </location>
</feature>
<keyword evidence="4 6" id="KW-1133">Transmembrane helix</keyword>
<accession>A0A644V8W7</accession>
<feature type="transmembrane region" description="Helical" evidence="6">
    <location>
        <begin position="523"/>
        <end position="551"/>
    </location>
</feature>
<comment type="subcellular location">
    <subcellularLocation>
        <location evidence="1">Cell membrane</location>
        <topology evidence="1">Multi-pass membrane protein</topology>
    </subcellularLocation>
</comment>
<feature type="transmembrane region" description="Helical" evidence="6">
    <location>
        <begin position="256"/>
        <end position="281"/>
    </location>
</feature>
<dbReference type="Pfam" id="PF00482">
    <property type="entry name" value="T2SSF"/>
    <property type="match status" value="2"/>
</dbReference>
<dbReference type="Gene3D" id="1.20.81.30">
    <property type="entry name" value="Type II secretion system (T2SS), domain F"/>
    <property type="match status" value="1"/>
</dbReference>
<reference evidence="8" key="1">
    <citation type="submission" date="2019-08" db="EMBL/GenBank/DDBJ databases">
        <authorList>
            <person name="Kucharzyk K."/>
            <person name="Murdoch R.W."/>
            <person name="Higgins S."/>
            <person name="Loffler F."/>
        </authorList>
    </citation>
    <scope>NUCLEOTIDE SEQUENCE</scope>
</reference>
<sequence>MRNPLTPSPERIRALEKELFSARIDIDVKGLVRYARVFGFIASLLIIFAFIFIDIFFFPVANLFFDIEYVFFSYPLTVGIAILANISVYYAIISYPKLEMRSRKRFIEASMYEMVSFMYALHHCGATLYASLHSIARYADFYGDAAKEFRQVVSDMNFCGYDQFTAIQRLAETTPSDKLRFFLTELSATYRSIGNAEVFLYGKLQEMQKEGQIDQRSYLSSLGAIAEMYITMFVAGPLFVVIVIMVIGLISGSDPLILAIVTYLMLPLGTVMFLILLDALGQTYIIKRIQMPRSAAPLYPHLTISEPKEDETPLFKMMEKYDKRQGFLEFFRNPRAAIREDPAKVFVFSVPAALVIGIVMYFTTVNVLFNPYKIYEWGMAVDDVIILMLLAALLPYAFSYRSYNRRIDKVEGALPDFCRQLSSLVKYNMTLTHAIELTAQEGKSYIQEDIRILSRDLLWGERLSSALKRFADRMKNLSVDRLVILLSQTEHFTNDLSLTIDLQYHEAKNRESLKRERKSDMGVYIVIVFMAFAVFVFVQIIMSEVFLNIMMENAESLSYLSSSTGAGFPAQMYQMIIYHSILIHGFCSGLVAGMMGTGSVKGGVLYACIMLTLGSLAFIFVGMVM</sequence>
<dbReference type="EMBL" id="VSSQ01000234">
    <property type="protein sequence ID" value="MPL87202.1"/>
    <property type="molecule type" value="Genomic_DNA"/>
</dbReference>
<dbReference type="AlphaFoldDB" id="A0A644V8W7"/>
<dbReference type="InterPro" id="IPR042094">
    <property type="entry name" value="T2SS_GspF_sf"/>
</dbReference>
<dbReference type="InterPro" id="IPR056569">
    <property type="entry name" value="ArlJ-like"/>
</dbReference>
<evidence type="ECO:0000256" key="6">
    <source>
        <dbReference type="SAM" id="Phobius"/>
    </source>
</evidence>
<dbReference type="PANTHER" id="PTHR35402">
    <property type="entry name" value="INTEGRAL MEMBRANE PROTEIN-RELATED"/>
    <property type="match status" value="1"/>
</dbReference>
<evidence type="ECO:0000256" key="5">
    <source>
        <dbReference type="ARBA" id="ARBA00023136"/>
    </source>
</evidence>
<evidence type="ECO:0000256" key="1">
    <source>
        <dbReference type="ARBA" id="ARBA00004651"/>
    </source>
</evidence>
<comment type="caution">
    <text evidence="8">The sequence shown here is derived from an EMBL/GenBank/DDBJ whole genome shotgun (WGS) entry which is preliminary data.</text>
</comment>
<proteinExistence type="predicted"/>
<keyword evidence="2" id="KW-1003">Cell membrane</keyword>
<feature type="transmembrane region" description="Helical" evidence="6">
    <location>
        <begin position="571"/>
        <end position="592"/>
    </location>
</feature>
<feature type="transmembrane region" description="Helical" evidence="6">
    <location>
        <begin position="229"/>
        <end position="250"/>
    </location>
</feature>
<dbReference type="GO" id="GO:0005886">
    <property type="term" value="C:plasma membrane"/>
    <property type="evidence" value="ECO:0007669"/>
    <property type="project" value="UniProtKB-SubCell"/>
</dbReference>
<feature type="transmembrane region" description="Helical" evidence="6">
    <location>
        <begin position="377"/>
        <end position="398"/>
    </location>
</feature>
<evidence type="ECO:0000313" key="8">
    <source>
        <dbReference type="EMBL" id="MPL87202.1"/>
    </source>
</evidence>
<protein>
    <recommendedName>
        <fullName evidence="7">Type II secretion system protein GspF domain-containing protein</fullName>
    </recommendedName>
</protein>
<feature type="transmembrane region" description="Helical" evidence="6">
    <location>
        <begin position="71"/>
        <end position="95"/>
    </location>
</feature>
<feature type="domain" description="Type II secretion system protein GspF" evidence="7">
    <location>
        <begin position="417"/>
        <end position="542"/>
    </location>
</feature>
<evidence type="ECO:0000256" key="3">
    <source>
        <dbReference type="ARBA" id="ARBA00022692"/>
    </source>
</evidence>
<evidence type="ECO:0000256" key="4">
    <source>
        <dbReference type="ARBA" id="ARBA00022989"/>
    </source>
</evidence>
<keyword evidence="5 6" id="KW-0472">Membrane</keyword>
<evidence type="ECO:0000259" key="7">
    <source>
        <dbReference type="Pfam" id="PF00482"/>
    </source>
</evidence>
<dbReference type="InterPro" id="IPR018076">
    <property type="entry name" value="T2SS_GspF_dom"/>
</dbReference>
<feature type="transmembrane region" description="Helical" evidence="6">
    <location>
        <begin position="604"/>
        <end position="624"/>
    </location>
</feature>
<feature type="domain" description="Type II secretion system protein GspF" evidence="7">
    <location>
        <begin position="117"/>
        <end position="243"/>
    </location>
</feature>
<evidence type="ECO:0000256" key="2">
    <source>
        <dbReference type="ARBA" id="ARBA00022475"/>
    </source>
</evidence>
<gene>
    <name evidence="8" type="ORF">SDC9_33196</name>
</gene>
<name>A0A644V8W7_9ZZZZ</name>
<feature type="transmembrane region" description="Helical" evidence="6">
    <location>
        <begin position="37"/>
        <end position="65"/>
    </location>
</feature>
<organism evidence="8">
    <name type="scientific">bioreactor metagenome</name>
    <dbReference type="NCBI Taxonomy" id="1076179"/>
    <lineage>
        <taxon>unclassified sequences</taxon>
        <taxon>metagenomes</taxon>
        <taxon>ecological metagenomes</taxon>
    </lineage>
</organism>
<dbReference type="PANTHER" id="PTHR35402:SF1">
    <property type="entry name" value="TYPE II SECRETION SYSTEM PROTEIN GSPF DOMAIN-CONTAINING PROTEIN"/>
    <property type="match status" value="1"/>
</dbReference>